<evidence type="ECO:0000256" key="4">
    <source>
        <dbReference type="ARBA" id="ARBA00023143"/>
    </source>
</evidence>
<comment type="subcellular location">
    <subcellularLocation>
        <location evidence="5">Secreted</location>
    </subcellularLocation>
    <subcellularLocation>
        <location evidence="5">Bacterial flagellum</location>
    </subcellularLocation>
</comment>
<accession>A0ABY5G370</accession>
<keyword evidence="4 5" id="KW-0975">Bacterial flagellum</keyword>
<keyword evidence="2 5" id="KW-0964">Secreted</keyword>
<feature type="region of interest" description="Disordered" evidence="6">
    <location>
        <begin position="14"/>
        <end position="39"/>
    </location>
</feature>
<dbReference type="Gene3D" id="1.20.1330.10">
    <property type="entry name" value="f41 fragment of flagellin, N-terminal domain"/>
    <property type="match status" value="1"/>
</dbReference>
<evidence type="ECO:0000313" key="9">
    <source>
        <dbReference type="EMBL" id="UTT84176.1"/>
    </source>
</evidence>
<feature type="compositionally biased region" description="Polar residues" evidence="6">
    <location>
        <begin position="20"/>
        <end position="38"/>
    </location>
</feature>
<evidence type="ECO:0000259" key="8">
    <source>
        <dbReference type="Pfam" id="PF00700"/>
    </source>
</evidence>
<keyword evidence="3" id="KW-0175">Coiled coil</keyword>
<dbReference type="Pfam" id="PF07196">
    <property type="entry name" value="Flagellin_IN"/>
    <property type="match status" value="1"/>
</dbReference>
<dbReference type="EMBL" id="CP090614">
    <property type="protein sequence ID" value="UTT84176.1"/>
    <property type="molecule type" value="Genomic_DNA"/>
</dbReference>
<dbReference type="RefSeq" id="WP_255230153.1">
    <property type="nucleotide sequence ID" value="NZ_CP090614.1"/>
</dbReference>
<organism evidence="9 10">
    <name type="scientific">Vibrio pelagius</name>
    <dbReference type="NCBI Taxonomy" id="28169"/>
    <lineage>
        <taxon>Bacteria</taxon>
        <taxon>Pseudomonadati</taxon>
        <taxon>Pseudomonadota</taxon>
        <taxon>Gammaproteobacteria</taxon>
        <taxon>Vibrionales</taxon>
        <taxon>Vibrionaceae</taxon>
        <taxon>Vibrio</taxon>
    </lineage>
</organism>
<name>A0ABY5G370_VIBPE</name>
<keyword evidence="10" id="KW-1185">Reference proteome</keyword>
<gene>
    <name evidence="9" type="ORF">LZI70_10855</name>
</gene>
<dbReference type="Pfam" id="PF00669">
    <property type="entry name" value="Flagellin_N"/>
    <property type="match status" value="1"/>
</dbReference>
<protein>
    <recommendedName>
        <fullName evidence="5">Flagellin</fullName>
    </recommendedName>
</protein>
<comment type="similarity">
    <text evidence="1 5">Belongs to the bacterial flagellin family.</text>
</comment>
<evidence type="ECO:0000256" key="5">
    <source>
        <dbReference type="RuleBase" id="RU362073"/>
    </source>
</evidence>
<feature type="domain" description="Flagellin N-terminal" evidence="7">
    <location>
        <begin position="4"/>
        <end position="140"/>
    </location>
</feature>
<keyword evidence="9" id="KW-0966">Cell projection</keyword>
<evidence type="ECO:0000313" key="10">
    <source>
        <dbReference type="Proteomes" id="UP001059120"/>
    </source>
</evidence>
<dbReference type="Gene3D" id="3.30.70.2120">
    <property type="match status" value="1"/>
</dbReference>
<dbReference type="NCBIfam" id="NF006468">
    <property type="entry name" value="PRK08869.1-3"/>
    <property type="match status" value="1"/>
</dbReference>
<comment type="function">
    <text evidence="5">Flagellin is the subunit protein which polymerizes to form the filaments of bacterial flagella.</text>
</comment>
<evidence type="ECO:0000256" key="1">
    <source>
        <dbReference type="ARBA" id="ARBA00005709"/>
    </source>
</evidence>
<evidence type="ECO:0000259" key="7">
    <source>
        <dbReference type="Pfam" id="PF00669"/>
    </source>
</evidence>
<proteinExistence type="inferred from homology"/>
<dbReference type="Gene3D" id="6.10.10.10">
    <property type="entry name" value="Flagellar export chaperone, C-terminal domain"/>
    <property type="match status" value="1"/>
</dbReference>
<dbReference type="Pfam" id="PF00700">
    <property type="entry name" value="Flagellin_C"/>
    <property type="match status" value="1"/>
</dbReference>
<dbReference type="InterPro" id="IPR001492">
    <property type="entry name" value="Flagellin"/>
</dbReference>
<dbReference type="InterPro" id="IPR001029">
    <property type="entry name" value="Flagellin_N"/>
</dbReference>
<dbReference type="InterPro" id="IPR010810">
    <property type="entry name" value="Flagellin_hook_IN_motif"/>
</dbReference>
<evidence type="ECO:0000256" key="6">
    <source>
        <dbReference type="SAM" id="MobiDB-lite"/>
    </source>
</evidence>
<sequence length="375" mass="40233">MVSIHTNISSSIAQRHLGDAQSQSVEAQSKLQSGSRINAGSDDAAGLQIANRLKAQTRGIDAALSNATNADSIAQTAEGALHESTNMLQKLRDLGLQASNGALSRDERESIQIESKMLINDLDRIASSTTFAGDELFDGSFGKRNFNLGPDSNAVSLTLKSMYTNIPQMGGQFAEANSDVDKNWRVSSHNQGLTIRYQDSNDEAQALDIRLKEGDDIYQVATYINGQQDVVRASVNEDHQLQLFAAHSDAPQGFDISGSAANTFNFGDTEAISLDDVDMTTVGGAQVGVAVIDASLNYVDGHRSEIGGFQNGVSRTMNSLNNTFHRIADSEGQIKDTDYAKLTTELTKSQMLERATSTLFAQANQNTSTALSLLG</sequence>
<dbReference type="PANTHER" id="PTHR42792">
    <property type="entry name" value="FLAGELLIN"/>
    <property type="match status" value="1"/>
</dbReference>
<keyword evidence="9" id="KW-0969">Cilium</keyword>
<feature type="domain" description="Flagellin C-terminal" evidence="8">
    <location>
        <begin position="290"/>
        <end position="374"/>
    </location>
</feature>
<dbReference type="Proteomes" id="UP001059120">
    <property type="component" value="Chromosome 1"/>
</dbReference>
<reference evidence="9" key="1">
    <citation type="submission" date="2022-01" db="EMBL/GenBank/DDBJ databases">
        <title>Alginate degradation mechanism of Vibrio pelagius WXL662.</title>
        <authorList>
            <person name="He X."/>
        </authorList>
    </citation>
    <scope>NUCLEOTIDE SEQUENCE</scope>
    <source>
        <strain evidence="9">WXL662</strain>
    </source>
</reference>
<dbReference type="PANTHER" id="PTHR42792:SF2">
    <property type="entry name" value="FLAGELLIN"/>
    <property type="match status" value="1"/>
</dbReference>
<evidence type="ECO:0000256" key="2">
    <source>
        <dbReference type="ARBA" id="ARBA00022525"/>
    </source>
</evidence>
<dbReference type="InterPro" id="IPR046358">
    <property type="entry name" value="Flagellin_C"/>
</dbReference>
<keyword evidence="9" id="KW-0282">Flagellum</keyword>
<dbReference type="InterPro" id="IPR042187">
    <property type="entry name" value="Flagellin_C_sub2"/>
</dbReference>
<dbReference type="SUPFAM" id="SSF64518">
    <property type="entry name" value="Phase 1 flagellin"/>
    <property type="match status" value="1"/>
</dbReference>
<evidence type="ECO:0000256" key="3">
    <source>
        <dbReference type="ARBA" id="ARBA00023054"/>
    </source>
</evidence>
<dbReference type="PRINTS" id="PR00207">
    <property type="entry name" value="FLAGELLIN"/>
</dbReference>